<dbReference type="RefSeq" id="WP_048921332.1">
    <property type="nucleotide sequence ID" value="NZ_CP010777.1"/>
</dbReference>
<evidence type="ECO:0000313" key="2">
    <source>
        <dbReference type="EMBL" id="AKQ46349.1"/>
    </source>
</evidence>
<keyword evidence="1" id="KW-0521">NADP</keyword>
<sequence length="339" mass="38523">MLSFKNRLSAFIQLGDYVRQLPQEEREYLARRAGQHNNFFDLPNVSAALDGIAHMLQQEQLENWVAQYNLPETQPNPKKVGVVMAGNIPAVGFHDALCILLSGHILQAKLSSDDPFLIKHLLDKLIELDDRFGTQVQFVAMLKESDAIIATGSDNTARYFEYYFAKRPHIIRKNRTSVAVLTGFETKEELSALGDDILRYYGLGCRNVAKAYVPEGYDFTPFFEALEYKKDVVDHHKYRNNYDYNKSILLVNGVPHLDNGFLMVTESKQLVSPISVLFYETYANDQDLREKLAQVQEKLQCVVSKEGVWEKSFAFGQAQCPAVSDYADGVDTLEFLLTL</sequence>
<dbReference type="AlphaFoldDB" id="A0A0H4VRG0"/>
<protein>
    <submittedName>
        <fullName evidence="2">Acyl-CoA reductase</fullName>
    </submittedName>
</protein>
<dbReference type="Proteomes" id="UP000036458">
    <property type="component" value="Chromosome"/>
</dbReference>
<dbReference type="InterPro" id="IPR008670">
    <property type="entry name" value="CoA_reduct_LuxC"/>
</dbReference>
<organism evidence="2 3">
    <name type="scientific">Rufibacter radiotolerans</name>
    <dbReference type="NCBI Taxonomy" id="1379910"/>
    <lineage>
        <taxon>Bacteria</taxon>
        <taxon>Pseudomonadati</taxon>
        <taxon>Bacteroidota</taxon>
        <taxon>Cytophagia</taxon>
        <taxon>Cytophagales</taxon>
        <taxon>Hymenobacteraceae</taxon>
        <taxon>Rufibacter</taxon>
    </lineage>
</organism>
<accession>A0A0H4VRG0</accession>
<dbReference type="GO" id="GO:0008218">
    <property type="term" value="P:bioluminescence"/>
    <property type="evidence" value="ECO:0007669"/>
    <property type="project" value="InterPro"/>
</dbReference>
<dbReference type="OrthoDB" id="1522941at2"/>
<evidence type="ECO:0000313" key="3">
    <source>
        <dbReference type="Proteomes" id="UP000036458"/>
    </source>
</evidence>
<proteinExistence type="predicted"/>
<dbReference type="EMBL" id="CP010777">
    <property type="protein sequence ID" value="AKQ46349.1"/>
    <property type="molecule type" value="Genomic_DNA"/>
</dbReference>
<dbReference type="GO" id="GO:0003995">
    <property type="term" value="F:acyl-CoA dehydrogenase activity"/>
    <property type="evidence" value="ECO:0007669"/>
    <property type="project" value="InterPro"/>
</dbReference>
<name>A0A0H4VRG0_9BACT</name>
<evidence type="ECO:0000256" key="1">
    <source>
        <dbReference type="ARBA" id="ARBA00022857"/>
    </source>
</evidence>
<reference evidence="2 3" key="1">
    <citation type="submission" date="2015-01" db="EMBL/GenBank/DDBJ databases">
        <title>Rufibacter sp./DG31D/ whole genome sequencing.</title>
        <authorList>
            <person name="Kim M.K."/>
            <person name="Srinivasan S."/>
            <person name="Lee J.-J."/>
        </authorList>
    </citation>
    <scope>NUCLEOTIDE SEQUENCE [LARGE SCALE GENOMIC DNA]</scope>
    <source>
        <strain evidence="2 3">DG31D</strain>
    </source>
</reference>
<dbReference type="KEGG" id="ruf:TH63_13095"/>
<dbReference type="STRING" id="1379910.TH63_13095"/>
<gene>
    <name evidence="2" type="ORF">TH63_13095</name>
</gene>
<dbReference type="PATRIC" id="fig|1379910.4.peg.2844"/>
<dbReference type="Pfam" id="PF05893">
    <property type="entry name" value="LuxC"/>
    <property type="match status" value="1"/>
</dbReference>
<keyword evidence="3" id="KW-1185">Reference proteome</keyword>